<dbReference type="SUPFAM" id="SSF69593">
    <property type="entry name" value="Glycerol-3-phosphate (1)-acyltransferase"/>
    <property type="match status" value="1"/>
</dbReference>
<dbReference type="EMBL" id="JPIT01000018">
    <property type="protein sequence ID" value="KIO45256.1"/>
    <property type="molecule type" value="Genomic_DNA"/>
</dbReference>
<reference evidence="3 4" key="2">
    <citation type="submission" date="2014-07" db="EMBL/GenBank/DDBJ databases">
        <title>Porphyromonadaceae bacterium OUH 334697 = ATCC BAA-2682 = DSM 28341 draft genome.</title>
        <authorList>
            <person name="Sydenham T.V."/>
            <person name="Hasman H."/>
            <person name="Justesen U.S."/>
        </authorList>
    </citation>
    <scope>NUCLEOTIDE SEQUENCE [LARGE SCALE GENOMIC DNA]</scope>
    <source>
        <strain evidence="3 4">OUH 334697</strain>
    </source>
</reference>
<evidence type="ECO:0000313" key="5">
    <source>
        <dbReference type="Proteomes" id="UP000031980"/>
    </source>
</evidence>
<keyword evidence="5" id="KW-1185">Reference proteome</keyword>
<sequence length="379" mass="43440">MTSDPQFDSIRPYIGSEIPEAVERLSQAEEFLQLFSHMTKIDKNLIAKKLEGITTRDEFQARFFGPVMERLIAGTTDGVTAVGLEHIEKDKSYLFVTNHRDIILDSAILNVLLRKRGDHYCEAAIGSNLLINKWVTDLVKLNACFIIERGLPVRDMISSASLRSHYIRDIIHENEYSVWIAQKEGRTKNGDDRTQHSLLKMFKMSGPKEFVDNFKELRIVPIAISYEWEPCDDLKTDELYQKSIGDYVKTPAADMRSMQQGLSGYKGRVHFTISSPIQHELDELDAQSNNGDRIAELATYIDSKIHSGFKLWPNNYIAYDLLHGTTRFSSKYSKEEKEKFIQVMTEKMERLNGNRSVLNNIFLEIYANPVKNATTGNKQ</sequence>
<gene>
    <name evidence="2" type="ORF">BA92_09845</name>
    <name evidence="3" type="ORF">IE90_07480</name>
</gene>
<dbReference type="AlphaFoldDB" id="A0A0C3MDK2"/>
<dbReference type="OrthoDB" id="1078132at2"/>
<dbReference type="GO" id="GO:0019698">
    <property type="term" value="P:D-galacturonate catabolic process"/>
    <property type="evidence" value="ECO:0007669"/>
    <property type="project" value="TreeGrafter"/>
</dbReference>
<dbReference type="PANTHER" id="PTHR30068:SF3">
    <property type="entry name" value="PHOSPHOLIPID_GLYCEROL ACYLTRANSFERASE DOMAIN-CONTAINING PROTEIN"/>
    <property type="match status" value="1"/>
</dbReference>
<evidence type="ECO:0000259" key="1">
    <source>
        <dbReference type="Pfam" id="PF01553"/>
    </source>
</evidence>
<organism evidence="2 5">
    <name type="scientific">Sanguibacteroides justesenii</name>
    <dbReference type="NCBI Taxonomy" id="1547597"/>
    <lineage>
        <taxon>Bacteria</taxon>
        <taxon>Pseudomonadati</taxon>
        <taxon>Bacteroidota</taxon>
        <taxon>Bacteroidia</taxon>
        <taxon>Bacteroidales</taxon>
        <taxon>Porphyromonadaceae</taxon>
        <taxon>Sanguibacteroides</taxon>
    </lineage>
</organism>
<dbReference type="Proteomes" id="UP000031937">
    <property type="component" value="Unassembled WGS sequence"/>
</dbReference>
<dbReference type="InterPro" id="IPR002123">
    <property type="entry name" value="Plipid/glycerol_acylTrfase"/>
</dbReference>
<protein>
    <submittedName>
        <fullName evidence="2">Glycerol acyltransferase</fullName>
    </submittedName>
</protein>
<name>A0A0C3MDK2_9PORP</name>
<dbReference type="RefSeq" id="WP_041503212.1">
    <property type="nucleotide sequence ID" value="NZ_JPIT01000018.1"/>
</dbReference>
<keyword evidence="2" id="KW-0808">Transferase</keyword>
<evidence type="ECO:0000313" key="3">
    <source>
        <dbReference type="EMBL" id="KIO45256.1"/>
    </source>
</evidence>
<dbReference type="Pfam" id="PF01553">
    <property type="entry name" value="Acyltransferase"/>
    <property type="match status" value="1"/>
</dbReference>
<dbReference type="GO" id="GO:0016746">
    <property type="term" value="F:acyltransferase activity"/>
    <property type="evidence" value="ECO:0007669"/>
    <property type="project" value="UniProtKB-KW"/>
</dbReference>
<keyword evidence="2" id="KW-0012">Acyltransferase</keyword>
<dbReference type="PANTHER" id="PTHR30068">
    <property type="entry name" value="URONATE ISOMERASE"/>
    <property type="match status" value="1"/>
</dbReference>
<evidence type="ECO:0000313" key="2">
    <source>
        <dbReference type="EMBL" id="KIO44488.1"/>
    </source>
</evidence>
<accession>A0A0C3MDK2</accession>
<proteinExistence type="predicted"/>
<dbReference type="EMBL" id="JPIU01000039">
    <property type="protein sequence ID" value="KIO44488.1"/>
    <property type="molecule type" value="Genomic_DNA"/>
</dbReference>
<dbReference type="Proteomes" id="UP000031980">
    <property type="component" value="Unassembled WGS sequence"/>
</dbReference>
<reference evidence="2 5" key="1">
    <citation type="submission" date="2014-07" db="EMBL/GenBank/DDBJ databases">
        <title>Porphyromonadaceae bacterium OUH 308042 = ATCC BAA-2681 = DSM 28342 draft genome.</title>
        <authorList>
            <person name="Sydenham T.V."/>
            <person name="Hasman H."/>
            <person name="Justensen U.S."/>
        </authorList>
    </citation>
    <scope>NUCLEOTIDE SEQUENCE [LARGE SCALE GENOMIC DNA]</scope>
    <source>
        <strain evidence="2 5">OUH 308042</strain>
    </source>
</reference>
<dbReference type="GO" id="GO:0042840">
    <property type="term" value="P:D-glucuronate catabolic process"/>
    <property type="evidence" value="ECO:0007669"/>
    <property type="project" value="TreeGrafter"/>
</dbReference>
<comment type="caution">
    <text evidence="2">The sequence shown here is derived from an EMBL/GenBank/DDBJ whole genome shotgun (WGS) entry which is preliminary data.</text>
</comment>
<evidence type="ECO:0000313" key="4">
    <source>
        <dbReference type="Proteomes" id="UP000031937"/>
    </source>
</evidence>
<feature type="domain" description="Phospholipid/glycerol acyltransferase" evidence="1">
    <location>
        <begin position="79"/>
        <end position="225"/>
    </location>
</feature>